<dbReference type="InterPro" id="IPR051370">
    <property type="entry name" value="PPIase_Pin1"/>
</dbReference>
<evidence type="ECO:0000313" key="8">
    <source>
        <dbReference type="EMBL" id="KAG9396439.1"/>
    </source>
</evidence>
<keyword evidence="2 4" id="KW-0697">Rotamase</keyword>
<keyword evidence="9" id="KW-1185">Reference proteome</keyword>
<accession>A0A8J6B8H7</accession>
<dbReference type="PANTHER" id="PTHR10657:SF4">
    <property type="entry name" value="PEPTIDYL-PROLYL CIS-TRANS ISOMERASE-RELATED"/>
    <property type="match status" value="1"/>
</dbReference>
<dbReference type="EMBL" id="JAHDYR010000006">
    <property type="protein sequence ID" value="KAG9396439.1"/>
    <property type="molecule type" value="Genomic_DNA"/>
</dbReference>
<organism evidence="8 9">
    <name type="scientific">Carpediemonas membranifera</name>
    <dbReference type="NCBI Taxonomy" id="201153"/>
    <lineage>
        <taxon>Eukaryota</taxon>
        <taxon>Metamonada</taxon>
        <taxon>Carpediemonas-like organisms</taxon>
        <taxon>Carpediemonas</taxon>
    </lineage>
</organism>
<evidence type="ECO:0000256" key="2">
    <source>
        <dbReference type="ARBA" id="ARBA00023110"/>
    </source>
</evidence>
<dbReference type="GO" id="GO:0005829">
    <property type="term" value="C:cytosol"/>
    <property type="evidence" value="ECO:0007669"/>
    <property type="project" value="TreeGrafter"/>
</dbReference>
<dbReference type="Pfam" id="PF00639">
    <property type="entry name" value="Rotamase"/>
    <property type="match status" value="1"/>
</dbReference>
<keyword evidence="3 4" id="KW-0413">Isomerase</keyword>
<protein>
    <recommendedName>
        <fullName evidence="5">Peptidyl-prolyl cis-trans isomerase</fullName>
        <ecNumber evidence="5">5.2.1.8</ecNumber>
    </recommendedName>
</protein>
<dbReference type="SUPFAM" id="SSF54534">
    <property type="entry name" value="FKBP-like"/>
    <property type="match status" value="1"/>
</dbReference>
<evidence type="ECO:0000256" key="4">
    <source>
        <dbReference type="PROSITE-ProRule" id="PRU00278"/>
    </source>
</evidence>
<feature type="region of interest" description="Disordered" evidence="6">
    <location>
        <begin position="1"/>
        <end position="25"/>
    </location>
</feature>
<dbReference type="PROSITE" id="PS50198">
    <property type="entry name" value="PPIC_PPIASE_2"/>
    <property type="match status" value="1"/>
</dbReference>
<reference evidence="8" key="1">
    <citation type="submission" date="2021-05" db="EMBL/GenBank/DDBJ databases">
        <title>A free-living protist that lacks canonical eukaryotic 1 DNA replication and segregation systems.</title>
        <authorList>
            <person name="Salas-Leiva D.E."/>
            <person name="Tromer E.C."/>
            <person name="Curtis B.A."/>
            <person name="Jerlstrom-Hultqvist J."/>
            <person name="Kolisko M."/>
            <person name="Yi Z."/>
            <person name="Salas-Leiva J.S."/>
            <person name="Gallot-Lavallee L."/>
            <person name="Kops G.J.P.L."/>
            <person name="Archibald J.M."/>
            <person name="Simpson A.G.B."/>
            <person name="Roger A.J."/>
        </authorList>
    </citation>
    <scope>NUCLEOTIDE SEQUENCE</scope>
    <source>
        <strain evidence="8">BICM</strain>
    </source>
</reference>
<feature type="domain" description="PpiC" evidence="7">
    <location>
        <begin position="2"/>
        <end position="113"/>
    </location>
</feature>
<evidence type="ECO:0000259" key="7">
    <source>
        <dbReference type="PROSITE" id="PS50198"/>
    </source>
</evidence>
<evidence type="ECO:0000256" key="1">
    <source>
        <dbReference type="ARBA" id="ARBA00000971"/>
    </source>
</evidence>
<evidence type="ECO:0000256" key="6">
    <source>
        <dbReference type="SAM" id="MobiDB-lite"/>
    </source>
</evidence>
<dbReference type="FunFam" id="3.10.50.40:FF:000010">
    <property type="entry name" value="Peptidyl-prolyl cis-trans isomerase Pin1"/>
    <property type="match status" value="1"/>
</dbReference>
<name>A0A8J6B8H7_9EUKA</name>
<dbReference type="EC" id="5.2.1.8" evidence="5"/>
<dbReference type="GO" id="GO:0003755">
    <property type="term" value="F:peptidyl-prolyl cis-trans isomerase activity"/>
    <property type="evidence" value="ECO:0007669"/>
    <property type="project" value="UniProtKB-UniRule"/>
</dbReference>
<dbReference type="OrthoDB" id="2530521at2759"/>
<comment type="catalytic activity">
    <reaction evidence="1 5">
        <text>[protein]-peptidylproline (omega=180) = [protein]-peptidylproline (omega=0)</text>
        <dbReference type="Rhea" id="RHEA:16237"/>
        <dbReference type="Rhea" id="RHEA-COMP:10747"/>
        <dbReference type="Rhea" id="RHEA-COMP:10748"/>
        <dbReference type="ChEBI" id="CHEBI:83833"/>
        <dbReference type="ChEBI" id="CHEBI:83834"/>
        <dbReference type="EC" id="5.2.1.8"/>
    </reaction>
</comment>
<proteinExistence type="predicted"/>
<comment type="caution">
    <text evidence="8">The sequence shown here is derived from an EMBL/GenBank/DDBJ whole genome shotgun (WGS) entry which is preliminary data.</text>
</comment>
<feature type="compositionally biased region" description="Basic residues" evidence="6">
    <location>
        <begin position="11"/>
        <end position="21"/>
    </location>
</feature>
<dbReference type="Proteomes" id="UP000717585">
    <property type="component" value="Unassembled WGS sequence"/>
</dbReference>
<evidence type="ECO:0000256" key="3">
    <source>
        <dbReference type="ARBA" id="ARBA00023235"/>
    </source>
</evidence>
<gene>
    <name evidence="8" type="ORF">J8273_2170</name>
</gene>
<dbReference type="GO" id="GO:0005634">
    <property type="term" value="C:nucleus"/>
    <property type="evidence" value="ECO:0007669"/>
    <property type="project" value="TreeGrafter"/>
</dbReference>
<dbReference type="AlphaFoldDB" id="A0A8J6B8H7"/>
<evidence type="ECO:0000313" key="9">
    <source>
        <dbReference type="Proteomes" id="UP000717585"/>
    </source>
</evidence>
<dbReference type="InterPro" id="IPR046357">
    <property type="entry name" value="PPIase_dom_sf"/>
</dbReference>
<dbReference type="Gene3D" id="3.10.50.40">
    <property type="match status" value="1"/>
</dbReference>
<sequence>MSEKVRASHILAKHNKSRNPKNRIGQPVTISMDEAYNRIAKFRQQLLNNEVDFPNLASQMSDCSSARNGGDLGWFGHGQMVKEFDEVVFNLKIGELSEPFSTASGIHIAWRTG</sequence>
<dbReference type="InterPro" id="IPR000297">
    <property type="entry name" value="PPIase_PpiC"/>
</dbReference>
<dbReference type="PANTHER" id="PTHR10657">
    <property type="entry name" value="PEPTIDYL-PROLYL CIS-TRANS ISOMERASE"/>
    <property type="match status" value="1"/>
</dbReference>
<evidence type="ECO:0000256" key="5">
    <source>
        <dbReference type="RuleBase" id="RU363014"/>
    </source>
</evidence>